<keyword evidence="3" id="KW-1185">Reference proteome</keyword>
<dbReference type="EMBL" id="ML220153">
    <property type="protein sequence ID" value="TGZ77480.1"/>
    <property type="molecule type" value="Genomic_DNA"/>
</dbReference>
<reference evidence="2 3" key="1">
    <citation type="submission" date="2019-04" db="EMBL/GenBank/DDBJ databases">
        <title>Comparative genomics and transcriptomics to analyze fruiting body development in filamentous ascomycetes.</title>
        <authorList>
            <consortium name="DOE Joint Genome Institute"/>
            <person name="Lutkenhaus R."/>
            <person name="Traeger S."/>
            <person name="Breuer J."/>
            <person name="Kuo A."/>
            <person name="Lipzen A."/>
            <person name="Pangilinan J."/>
            <person name="Dilworth D."/>
            <person name="Sandor L."/>
            <person name="Poggeler S."/>
            <person name="Barry K."/>
            <person name="Grigoriev I.V."/>
            <person name="Nowrousian M."/>
        </authorList>
    </citation>
    <scope>NUCLEOTIDE SEQUENCE [LARGE SCALE GENOMIC DNA]</scope>
    <source>
        <strain evidence="2 3">CBS 389.68</strain>
    </source>
</reference>
<evidence type="ECO:0000313" key="2">
    <source>
        <dbReference type="EMBL" id="TGZ77480.1"/>
    </source>
</evidence>
<proteinExistence type="predicted"/>
<protein>
    <submittedName>
        <fullName evidence="2">Uncharacterized protein</fullName>
    </submittedName>
</protein>
<gene>
    <name evidence="2" type="ORF">EX30DRAFT_344122</name>
</gene>
<dbReference type="Proteomes" id="UP000298138">
    <property type="component" value="Unassembled WGS sequence"/>
</dbReference>
<evidence type="ECO:0000313" key="3">
    <source>
        <dbReference type="Proteomes" id="UP000298138"/>
    </source>
</evidence>
<evidence type="ECO:0000256" key="1">
    <source>
        <dbReference type="SAM" id="MobiDB-lite"/>
    </source>
</evidence>
<feature type="region of interest" description="Disordered" evidence="1">
    <location>
        <begin position="1"/>
        <end position="33"/>
    </location>
</feature>
<dbReference type="AlphaFoldDB" id="A0A4S2MKI9"/>
<dbReference type="OrthoDB" id="5153521at2759"/>
<accession>A0A4S2MKI9</accession>
<name>A0A4S2MKI9_9PEZI</name>
<sequence>MADDTKPLAISKKYRPSPNRRDPNDVDDGIADEEPVLQTEVATQLALSHAVSAAVEKFETKELNNLVKNEYEVIGTPSIDIDDFVFV</sequence>
<dbReference type="InParanoid" id="A0A4S2MKI9"/>
<organism evidence="2 3">
    <name type="scientific">Ascodesmis nigricans</name>
    <dbReference type="NCBI Taxonomy" id="341454"/>
    <lineage>
        <taxon>Eukaryota</taxon>
        <taxon>Fungi</taxon>
        <taxon>Dikarya</taxon>
        <taxon>Ascomycota</taxon>
        <taxon>Pezizomycotina</taxon>
        <taxon>Pezizomycetes</taxon>
        <taxon>Pezizales</taxon>
        <taxon>Ascodesmidaceae</taxon>
        <taxon>Ascodesmis</taxon>
    </lineage>
</organism>